<name>A0A1K0JN95_CUPNE</name>
<sequence>MEKKPPPDENTDLPRRGHGSAARAAKTPPPQQSMAGHLIELRPGFFLNPDHIISVRVLPEEEGDVYAVLHLSNGDKQNLTRGEFTAITGEEPRPPARLPQKPLAE</sequence>
<dbReference type="AlphaFoldDB" id="A0A1K0JN95"/>
<accession>A0A1K0JN95</accession>
<feature type="compositionally biased region" description="Basic and acidic residues" evidence="1">
    <location>
        <begin position="1"/>
        <end position="15"/>
    </location>
</feature>
<reference evidence="2" key="1">
    <citation type="submission" date="2016-09" db="EMBL/GenBank/DDBJ databases">
        <authorList>
            <person name="Capua I."/>
            <person name="De Benedictis P."/>
            <person name="Joannis T."/>
            <person name="Lombin L.H."/>
            <person name="Cattoli G."/>
        </authorList>
    </citation>
    <scope>NUCLEOTIDE SEQUENCE</scope>
    <source>
        <strain evidence="2">B9</strain>
    </source>
</reference>
<feature type="region of interest" description="Disordered" evidence="1">
    <location>
        <begin position="1"/>
        <end position="37"/>
    </location>
</feature>
<protein>
    <submittedName>
        <fullName evidence="2">Uncharacterized protein</fullName>
    </submittedName>
</protein>
<evidence type="ECO:0000256" key="1">
    <source>
        <dbReference type="SAM" id="MobiDB-lite"/>
    </source>
</evidence>
<proteinExistence type="predicted"/>
<dbReference type="EMBL" id="FMSH01000248">
    <property type="protein sequence ID" value="SCU76601.1"/>
    <property type="molecule type" value="Genomic_DNA"/>
</dbReference>
<dbReference type="RefSeq" id="WP_340526186.1">
    <property type="nucleotide sequence ID" value="NZ_FMSH01000248.1"/>
</dbReference>
<gene>
    <name evidence="2" type="ORF">CNECB9_3210030</name>
</gene>
<evidence type="ECO:0000313" key="2">
    <source>
        <dbReference type="EMBL" id="SCU76601.1"/>
    </source>
</evidence>
<organism evidence="2">
    <name type="scientific">Cupriavidus necator</name>
    <name type="common">Alcaligenes eutrophus</name>
    <name type="synonym">Ralstonia eutropha</name>
    <dbReference type="NCBI Taxonomy" id="106590"/>
    <lineage>
        <taxon>Bacteria</taxon>
        <taxon>Pseudomonadati</taxon>
        <taxon>Pseudomonadota</taxon>
        <taxon>Betaproteobacteria</taxon>
        <taxon>Burkholderiales</taxon>
        <taxon>Burkholderiaceae</taxon>
        <taxon>Cupriavidus</taxon>
    </lineage>
</organism>